<proteinExistence type="predicted"/>
<name>A0AAD1WDY4_PELCU</name>
<keyword evidence="1" id="KW-1133">Transmembrane helix</keyword>
<evidence type="ECO:0000313" key="2">
    <source>
        <dbReference type="EMBL" id="CAH2307188.1"/>
    </source>
</evidence>
<feature type="transmembrane region" description="Helical" evidence="1">
    <location>
        <begin position="133"/>
        <end position="158"/>
    </location>
</feature>
<dbReference type="AlphaFoldDB" id="A0AAD1WDY4"/>
<evidence type="ECO:0000313" key="3">
    <source>
        <dbReference type="Proteomes" id="UP001295444"/>
    </source>
</evidence>
<accession>A0AAD1WDY4</accession>
<keyword evidence="1" id="KW-0812">Transmembrane</keyword>
<dbReference type="EMBL" id="OW240918">
    <property type="protein sequence ID" value="CAH2307188.1"/>
    <property type="molecule type" value="Genomic_DNA"/>
</dbReference>
<feature type="transmembrane region" description="Helical" evidence="1">
    <location>
        <begin position="164"/>
        <end position="185"/>
    </location>
</feature>
<sequence length="191" mass="21152">MSNMVMVEAKPSLFQVNSVHNMSHSRGLPGLPPWPTTSDKEPSDLYKVDSVHNMSHSRGLPGLPPWPKASAKEPSDLYKLVLKHSHYPPLMQSTSWTLAAPFKEQRYHRNPSNSIANNYTPTARDLKLSKLSVYLLTYASPCAPFATLSISTLLTSFLLISTSYVTITTVPLLVLPLTSLQAAYVSHLKSF</sequence>
<keyword evidence="3" id="KW-1185">Reference proteome</keyword>
<dbReference type="Proteomes" id="UP001295444">
    <property type="component" value="Chromosome 07"/>
</dbReference>
<gene>
    <name evidence="2" type="ORF">PECUL_23A028788</name>
</gene>
<reference evidence="2" key="1">
    <citation type="submission" date="2022-03" db="EMBL/GenBank/DDBJ databases">
        <authorList>
            <person name="Alioto T."/>
            <person name="Alioto T."/>
            <person name="Gomez Garrido J."/>
        </authorList>
    </citation>
    <scope>NUCLEOTIDE SEQUENCE</scope>
</reference>
<organism evidence="2 3">
    <name type="scientific">Pelobates cultripes</name>
    <name type="common">Western spadefoot toad</name>
    <dbReference type="NCBI Taxonomy" id="61616"/>
    <lineage>
        <taxon>Eukaryota</taxon>
        <taxon>Metazoa</taxon>
        <taxon>Chordata</taxon>
        <taxon>Craniata</taxon>
        <taxon>Vertebrata</taxon>
        <taxon>Euteleostomi</taxon>
        <taxon>Amphibia</taxon>
        <taxon>Batrachia</taxon>
        <taxon>Anura</taxon>
        <taxon>Pelobatoidea</taxon>
        <taxon>Pelobatidae</taxon>
        <taxon>Pelobates</taxon>
    </lineage>
</organism>
<protein>
    <submittedName>
        <fullName evidence="2">Dynein heavy chain 3, axonemal</fullName>
    </submittedName>
</protein>
<keyword evidence="1" id="KW-0472">Membrane</keyword>
<evidence type="ECO:0000256" key="1">
    <source>
        <dbReference type="SAM" id="Phobius"/>
    </source>
</evidence>